<organism evidence="3 4">
    <name type="scientific">Pseudomonas neustonica</name>
    <dbReference type="NCBI Taxonomy" id="2487346"/>
    <lineage>
        <taxon>Bacteria</taxon>
        <taxon>Pseudomonadati</taxon>
        <taxon>Pseudomonadota</taxon>
        <taxon>Gammaproteobacteria</taxon>
        <taxon>Pseudomonadales</taxon>
        <taxon>Pseudomonadaceae</taxon>
        <taxon>Pseudomonas</taxon>
    </lineage>
</organism>
<dbReference type="Pfam" id="PF10986">
    <property type="entry name" value="ZrgA"/>
    <property type="match status" value="1"/>
</dbReference>
<evidence type="ECO:0000313" key="3">
    <source>
        <dbReference type="EMBL" id="ROZ81069.1"/>
    </source>
</evidence>
<evidence type="ECO:0000256" key="1">
    <source>
        <dbReference type="SAM" id="MobiDB-lite"/>
    </source>
</evidence>
<protein>
    <submittedName>
        <fullName evidence="3">DUF2796 domain-containing protein</fullName>
    </submittedName>
</protein>
<keyword evidence="4" id="KW-1185">Reference proteome</keyword>
<proteinExistence type="predicted"/>
<name>A0ABX9XDB8_9PSED</name>
<keyword evidence="2" id="KW-0732">Signal</keyword>
<evidence type="ECO:0000313" key="4">
    <source>
        <dbReference type="Proteomes" id="UP000275199"/>
    </source>
</evidence>
<gene>
    <name evidence="3" type="ORF">EF096_18355</name>
</gene>
<accession>A0ABX9XDB8</accession>
<feature type="region of interest" description="Disordered" evidence="1">
    <location>
        <begin position="113"/>
        <end position="149"/>
    </location>
</feature>
<comment type="caution">
    <text evidence="3">The sequence shown here is derived from an EMBL/GenBank/DDBJ whole genome shotgun (WGS) entry which is preliminary data.</text>
</comment>
<sequence length="206" mass="22409">MRRHLATLSLALPLSVYALADGHKEHSSLDAHEHGVASLNIAIDGTQVSLELDSPAANLVGFEHAASQPEDIAKVAAVQAQLRDASQLFQLPAAAGCSQASVDLDSPLFAGNEHEHEHEHEDHDEKHEHEHEEAAHDHDHEEHHHEHADIEASYSFTCAQPEALTSLQLPLFNVYPGLQRLNVQAITPAGQMGAELTANNPVINFE</sequence>
<dbReference type="EMBL" id="RKKU01000034">
    <property type="protein sequence ID" value="ROZ81069.1"/>
    <property type="molecule type" value="Genomic_DNA"/>
</dbReference>
<feature type="chain" id="PRO_5047153164" evidence="2">
    <location>
        <begin position="21"/>
        <end position="206"/>
    </location>
</feature>
<feature type="signal peptide" evidence="2">
    <location>
        <begin position="1"/>
        <end position="20"/>
    </location>
</feature>
<dbReference type="RefSeq" id="WP_123891196.1">
    <property type="nucleotide sequence ID" value="NZ_RKKU01000034.1"/>
</dbReference>
<dbReference type="Proteomes" id="UP000275199">
    <property type="component" value="Unassembled WGS sequence"/>
</dbReference>
<dbReference type="InterPro" id="IPR021253">
    <property type="entry name" value="ZrgA-like"/>
</dbReference>
<evidence type="ECO:0000256" key="2">
    <source>
        <dbReference type="SAM" id="SignalP"/>
    </source>
</evidence>
<reference evidence="3 4" key="1">
    <citation type="submission" date="2018-11" db="EMBL/GenBank/DDBJ databases">
        <authorList>
            <person name="Jang G.I."/>
            <person name="Hwang C.Y."/>
        </authorList>
    </citation>
    <scope>NUCLEOTIDE SEQUENCE [LARGE SCALE GENOMIC DNA]</scope>
    <source>
        <strain evidence="3 4">SSM26</strain>
    </source>
</reference>